<dbReference type="PANTHER" id="PTHR43309">
    <property type="entry name" value="5-OXOPROLINASE SUBUNIT C"/>
    <property type="match status" value="1"/>
</dbReference>
<feature type="domain" description="Carboxyltransferase" evidence="4">
    <location>
        <begin position="3"/>
        <end position="191"/>
    </location>
</feature>
<keyword evidence="1" id="KW-0547">Nucleotide-binding</keyword>
<dbReference type="Pfam" id="PF02626">
    <property type="entry name" value="CT_A_B"/>
    <property type="match status" value="1"/>
</dbReference>
<dbReference type="InterPro" id="IPR052708">
    <property type="entry name" value="PxpC"/>
</dbReference>
<proteinExistence type="predicted"/>
<gene>
    <name evidence="6" type="ORF">CDOO_04555</name>
</gene>
<sequence>MTPVIRRAGSHALLIDLPDLATVMDWHAELSRSPLAGQVDAVAAAQTVLLNFACAADATRAVSLLRDLSPGAASDVTPENIVIDTLYNGEDLAELAEMLGMSTEALIERHTSTTWTAAFGGFAPGFTYCVSESPLDVPRRKSPRTSVPAGSVALAGNFSAVYPRESPGGWQLIGVTEQKMWRSDEQPPALVKPGDTVTYRAVRELAGDVTPPAAKRPAAAHRPVLEVSNAGLQTLVQDLGRPGYGDLGVTESGAADQSAARAANEALGNELGAAVLENIGGLSLTALVDTVVAVTGAQAPVTVGRRVLQLGAPVLLPAGSELTVGAATLGARSYVAVRGGVIAFSELESSATDLLSGLGPVPIRTGDRIATAPAASSIVGAVSNPVRVSELDGHTHAELRVVAGPRDDWFTEGVQALVDTQWTVTEASNRVGLRLAGPEIERGRHEELASEGIVAGSIQIPANGQPVMFHRDHAVTGGYPVIATVVADDLDIAGQLPPGATVNLRLIEL</sequence>
<evidence type="ECO:0000256" key="2">
    <source>
        <dbReference type="ARBA" id="ARBA00022801"/>
    </source>
</evidence>
<dbReference type="HOGENOM" id="CLU_028967_5_0_11"/>
<evidence type="ECO:0000259" key="5">
    <source>
        <dbReference type="SMART" id="SM00797"/>
    </source>
</evidence>
<evidence type="ECO:0000313" key="7">
    <source>
        <dbReference type="Proteomes" id="UP000029914"/>
    </source>
</evidence>
<dbReference type="KEGG" id="cdo:CDOO_04555"/>
<keyword evidence="2 6" id="KW-0378">Hydrolase</keyword>
<dbReference type="OrthoDB" id="9768696at2"/>
<dbReference type="AlphaFoldDB" id="A0A097IEN1"/>
<dbReference type="STRING" id="558173.CDOO_04555"/>
<name>A0A097IEN1_9CORY</name>
<dbReference type="SMART" id="SM00797">
    <property type="entry name" value="AHS2"/>
    <property type="match status" value="1"/>
</dbReference>
<dbReference type="EMBL" id="CP006764">
    <property type="protein sequence ID" value="AIT60602.1"/>
    <property type="molecule type" value="Genomic_DNA"/>
</dbReference>
<dbReference type="eggNOG" id="COG2049">
    <property type="taxonomic scope" value="Bacteria"/>
</dbReference>
<dbReference type="Gene3D" id="2.40.100.10">
    <property type="entry name" value="Cyclophilin-like"/>
    <property type="match status" value="2"/>
</dbReference>
<keyword evidence="3" id="KW-0067">ATP-binding</keyword>
<reference evidence="6 7" key="1">
    <citation type="submission" date="2013-09" db="EMBL/GenBank/DDBJ databases">
        <title>Complete genome sequence of Corynebacterium doosanense CAU 212(T) (=DSM 45436(T)), isolated from activated sludge.</title>
        <authorList>
            <person name="Schaffert L."/>
            <person name="Albersmeier A."/>
            <person name="Kalinowski J."/>
            <person name="Ruckert C."/>
        </authorList>
    </citation>
    <scope>NUCLEOTIDE SEQUENCE [LARGE SCALE GENOMIC DNA]</scope>
    <source>
        <strain evidence="6 7">CAU 212</strain>
    </source>
</reference>
<dbReference type="GO" id="GO:0005524">
    <property type="term" value="F:ATP binding"/>
    <property type="evidence" value="ECO:0007669"/>
    <property type="project" value="UniProtKB-KW"/>
</dbReference>
<protein>
    <submittedName>
        <fullName evidence="6">Allophanate hydrolase</fullName>
    </submittedName>
</protein>
<dbReference type="Proteomes" id="UP000029914">
    <property type="component" value="Chromosome"/>
</dbReference>
<dbReference type="InterPro" id="IPR003833">
    <property type="entry name" value="CT_C_D"/>
</dbReference>
<dbReference type="Gene3D" id="3.30.1360.40">
    <property type="match status" value="1"/>
</dbReference>
<evidence type="ECO:0000256" key="1">
    <source>
        <dbReference type="ARBA" id="ARBA00022741"/>
    </source>
</evidence>
<dbReference type="InterPro" id="IPR003778">
    <property type="entry name" value="CT_A_B"/>
</dbReference>
<dbReference type="SUPFAM" id="SSF50891">
    <property type="entry name" value="Cyclophilin-like"/>
    <property type="match status" value="2"/>
</dbReference>
<dbReference type="PANTHER" id="PTHR43309:SF3">
    <property type="entry name" value="5-OXOPROLINASE SUBUNIT C"/>
    <property type="match status" value="1"/>
</dbReference>
<dbReference type="Pfam" id="PF02682">
    <property type="entry name" value="CT_C_D"/>
    <property type="match status" value="1"/>
</dbReference>
<evidence type="ECO:0000259" key="4">
    <source>
        <dbReference type="SMART" id="SM00796"/>
    </source>
</evidence>
<dbReference type="eggNOG" id="COG1984">
    <property type="taxonomic scope" value="Bacteria"/>
</dbReference>
<dbReference type="GO" id="GO:0016787">
    <property type="term" value="F:hydrolase activity"/>
    <property type="evidence" value="ECO:0007669"/>
    <property type="project" value="UniProtKB-KW"/>
</dbReference>
<dbReference type="SMART" id="SM00796">
    <property type="entry name" value="AHS1"/>
    <property type="match status" value="1"/>
</dbReference>
<evidence type="ECO:0000313" key="6">
    <source>
        <dbReference type="EMBL" id="AIT60602.1"/>
    </source>
</evidence>
<dbReference type="InterPro" id="IPR029000">
    <property type="entry name" value="Cyclophilin-like_dom_sf"/>
</dbReference>
<evidence type="ECO:0000256" key="3">
    <source>
        <dbReference type="ARBA" id="ARBA00022840"/>
    </source>
</evidence>
<keyword evidence="7" id="KW-1185">Reference proteome</keyword>
<dbReference type="RefSeq" id="WP_018021882.1">
    <property type="nucleotide sequence ID" value="NZ_AQUX01000004.1"/>
</dbReference>
<accession>A0A097IEN1</accession>
<feature type="domain" description="Carboxyltransferase" evidence="5">
    <location>
        <begin position="246"/>
        <end position="509"/>
    </location>
</feature>
<organism evidence="6 7">
    <name type="scientific">Corynebacterium doosanense CAU 212 = DSM 45436</name>
    <dbReference type="NCBI Taxonomy" id="558173"/>
    <lineage>
        <taxon>Bacteria</taxon>
        <taxon>Bacillati</taxon>
        <taxon>Actinomycetota</taxon>
        <taxon>Actinomycetes</taxon>
        <taxon>Mycobacteriales</taxon>
        <taxon>Corynebacteriaceae</taxon>
        <taxon>Corynebacterium</taxon>
    </lineage>
</organism>